<evidence type="ECO:0000313" key="2">
    <source>
        <dbReference type="EMBL" id="KAK7603415.1"/>
    </source>
</evidence>
<feature type="region of interest" description="Disordered" evidence="1">
    <location>
        <begin position="1"/>
        <end position="26"/>
    </location>
</feature>
<dbReference type="AlphaFoldDB" id="A0AAN9TV97"/>
<organism evidence="2 3">
    <name type="scientific">Parthenolecanium corni</name>
    <dbReference type="NCBI Taxonomy" id="536013"/>
    <lineage>
        <taxon>Eukaryota</taxon>
        <taxon>Metazoa</taxon>
        <taxon>Ecdysozoa</taxon>
        <taxon>Arthropoda</taxon>
        <taxon>Hexapoda</taxon>
        <taxon>Insecta</taxon>
        <taxon>Pterygota</taxon>
        <taxon>Neoptera</taxon>
        <taxon>Paraneoptera</taxon>
        <taxon>Hemiptera</taxon>
        <taxon>Sternorrhyncha</taxon>
        <taxon>Coccoidea</taxon>
        <taxon>Coccidae</taxon>
        <taxon>Parthenolecanium</taxon>
    </lineage>
</organism>
<keyword evidence="3" id="KW-1185">Reference proteome</keyword>
<dbReference type="Proteomes" id="UP001367676">
    <property type="component" value="Unassembled WGS sequence"/>
</dbReference>
<reference evidence="2 3" key="1">
    <citation type="submission" date="2024-03" db="EMBL/GenBank/DDBJ databases">
        <title>Adaptation during the transition from Ophiocordyceps entomopathogen to insect associate is accompanied by gene loss and intensified selection.</title>
        <authorList>
            <person name="Ward C.M."/>
            <person name="Onetto C.A."/>
            <person name="Borneman A.R."/>
        </authorList>
    </citation>
    <scope>NUCLEOTIDE SEQUENCE [LARGE SCALE GENOMIC DNA]</scope>
    <source>
        <strain evidence="2">AWRI1</strain>
        <tissue evidence="2">Single Adult Female</tissue>
    </source>
</reference>
<evidence type="ECO:0000313" key="3">
    <source>
        <dbReference type="Proteomes" id="UP001367676"/>
    </source>
</evidence>
<name>A0AAN9TV97_9HEMI</name>
<protein>
    <submittedName>
        <fullName evidence="2">Uncharacterized protein</fullName>
    </submittedName>
</protein>
<sequence>MDEPDWTTSSSSQSNIDIPEPNNDIPENVKFRKIKEMDVQIAEQYIVYEDINMCPDDPSKWDDENNIPLERLSVHPPFTLAALDVVETSTLADNTSQNLSSGTEQSCSSSSSAPSSSTAE</sequence>
<gene>
    <name evidence="2" type="ORF">V9T40_003414</name>
</gene>
<dbReference type="EMBL" id="JBBCAQ010000006">
    <property type="protein sequence ID" value="KAK7603415.1"/>
    <property type="molecule type" value="Genomic_DNA"/>
</dbReference>
<feature type="region of interest" description="Disordered" evidence="1">
    <location>
        <begin position="93"/>
        <end position="120"/>
    </location>
</feature>
<proteinExistence type="predicted"/>
<evidence type="ECO:0000256" key="1">
    <source>
        <dbReference type="SAM" id="MobiDB-lite"/>
    </source>
</evidence>
<accession>A0AAN9TV97</accession>
<feature type="compositionally biased region" description="Polar residues" evidence="1">
    <location>
        <begin position="1"/>
        <end position="16"/>
    </location>
</feature>
<feature type="compositionally biased region" description="Low complexity" evidence="1">
    <location>
        <begin position="100"/>
        <end position="120"/>
    </location>
</feature>
<comment type="caution">
    <text evidence="2">The sequence shown here is derived from an EMBL/GenBank/DDBJ whole genome shotgun (WGS) entry which is preliminary data.</text>
</comment>